<keyword evidence="1" id="KW-1133">Transmembrane helix</keyword>
<protein>
    <submittedName>
        <fullName evidence="2">Metal-dependent hydrolase</fullName>
    </submittedName>
</protein>
<feature type="transmembrane region" description="Helical" evidence="1">
    <location>
        <begin position="195"/>
        <end position="218"/>
    </location>
</feature>
<accession>A0A7K3W7Z9</accession>
<feature type="transmembrane region" description="Helical" evidence="1">
    <location>
        <begin position="156"/>
        <end position="183"/>
    </location>
</feature>
<gene>
    <name evidence="2" type="ORF">G1H19_00295</name>
</gene>
<dbReference type="InterPro" id="IPR007404">
    <property type="entry name" value="YdjM-like"/>
</dbReference>
<name>A0A7K3W7Z9_9ACTN</name>
<dbReference type="GO" id="GO:0016787">
    <property type="term" value="F:hydrolase activity"/>
    <property type="evidence" value="ECO:0007669"/>
    <property type="project" value="UniProtKB-KW"/>
</dbReference>
<keyword evidence="1" id="KW-0472">Membrane</keyword>
<dbReference type="Proteomes" id="UP000470470">
    <property type="component" value="Unassembled WGS sequence"/>
</dbReference>
<organism evidence="2 3">
    <name type="scientific">Goekera deserti</name>
    <dbReference type="NCBI Taxonomy" id="2497753"/>
    <lineage>
        <taxon>Bacteria</taxon>
        <taxon>Bacillati</taxon>
        <taxon>Actinomycetota</taxon>
        <taxon>Actinomycetes</taxon>
        <taxon>Geodermatophilales</taxon>
        <taxon>Geodermatophilaceae</taxon>
        <taxon>Goekera</taxon>
    </lineage>
</organism>
<evidence type="ECO:0000313" key="3">
    <source>
        <dbReference type="Proteomes" id="UP000470470"/>
    </source>
</evidence>
<proteinExistence type="predicted"/>
<evidence type="ECO:0000313" key="2">
    <source>
        <dbReference type="EMBL" id="NEL52456.1"/>
    </source>
</evidence>
<keyword evidence="1" id="KW-0812">Transmembrane</keyword>
<keyword evidence="2" id="KW-0378">Hydrolase</keyword>
<reference evidence="2 3" key="1">
    <citation type="submission" date="2020-02" db="EMBL/GenBank/DDBJ databases">
        <title>The whole genome sequence of CPCC 205119.</title>
        <authorList>
            <person name="Jiang Z."/>
        </authorList>
    </citation>
    <scope>NUCLEOTIDE SEQUENCE [LARGE SCALE GENOMIC DNA]</scope>
    <source>
        <strain evidence="2 3">CPCC 205119</strain>
    </source>
</reference>
<sequence>MLGHSHALSGLAVGAATLPWAPVQGAVAQVAWVSAVGGFSMLPDLDQHGSTISRMWGPLTDVPSRAVGAVAGGHRWGTHDALLAPVVFGLVALAASGAWWSSLLLLALAVGLALRALHFVIPGRAENTVIGNLALSWGSAWLLLEHSPNPAWLPWAVAVGVLAHIAGDALTTAGVPVPLVWLVRRCRLAISPMRTGARLETAVLAPAFLVATLALLYVNTPAGAALTPVVEMIDGLG</sequence>
<feature type="transmembrane region" description="Helical" evidence="1">
    <location>
        <begin position="86"/>
        <end position="113"/>
    </location>
</feature>
<dbReference type="EMBL" id="JAAGWK010000002">
    <property type="protein sequence ID" value="NEL52456.1"/>
    <property type="molecule type" value="Genomic_DNA"/>
</dbReference>
<evidence type="ECO:0000256" key="1">
    <source>
        <dbReference type="SAM" id="Phobius"/>
    </source>
</evidence>
<comment type="caution">
    <text evidence="2">The sequence shown here is derived from an EMBL/GenBank/DDBJ whole genome shotgun (WGS) entry which is preliminary data.</text>
</comment>
<dbReference type="AlphaFoldDB" id="A0A7K3W7Z9"/>
<keyword evidence="3" id="KW-1185">Reference proteome</keyword>
<dbReference type="Pfam" id="PF04307">
    <property type="entry name" value="YdjM"/>
    <property type="match status" value="1"/>
</dbReference>
<dbReference type="RefSeq" id="WP_162393453.1">
    <property type="nucleotide sequence ID" value="NZ_JAABOZ010000009.1"/>
</dbReference>